<feature type="domain" description="IrrE N-terminal-like" evidence="1">
    <location>
        <begin position="74"/>
        <end position="185"/>
    </location>
</feature>
<reference evidence="2" key="1">
    <citation type="submission" date="2019-08" db="EMBL/GenBank/DDBJ databases">
        <authorList>
            <person name="Kucharzyk K."/>
            <person name="Murdoch R.W."/>
            <person name="Higgins S."/>
            <person name="Loffler F."/>
        </authorList>
    </citation>
    <scope>NUCLEOTIDE SEQUENCE</scope>
</reference>
<gene>
    <name evidence="2" type="ORF">SDC9_56081</name>
</gene>
<name>A0A644X1V4_9ZZZZ</name>
<protein>
    <recommendedName>
        <fullName evidence="1">IrrE N-terminal-like domain-containing protein</fullName>
    </recommendedName>
</protein>
<dbReference type="Gene3D" id="1.10.10.2910">
    <property type="match status" value="1"/>
</dbReference>
<dbReference type="PANTHER" id="PTHR43236">
    <property type="entry name" value="ANTITOXIN HIGA1"/>
    <property type="match status" value="1"/>
</dbReference>
<dbReference type="PANTHER" id="PTHR43236:SF2">
    <property type="entry name" value="BLL0069 PROTEIN"/>
    <property type="match status" value="1"/>
</dbReference>
<dbReference type="EMBL" id="VSSQ01001608">
    <property type="protein sequence ID" value="MPM09758.1"/>
    <property type="molecule type" value="Genomic_DNA"/>
</dbReference>
<evidence type="ECO:0000259" key="1">
    <source>
        <dbReference type="Pfam" id="PF06114"/>
    </source>
</evidence>
<accession>A0A644X1V4</accession>
<proteinExistence type="predicted"/>
<dbReference type="AlphaFoldDB" id="A0A644X1V4"/>
<sequence>MSEPIRLRPLKEAARITQMLDLVLGADRFDRAPVDVISLALEYSRKVAPDSPIHEVVERNIPGCVGALVYGEARPRQWAIMYHVDQSDGRRSFTVGHEFAHYVLHRQLVEEDGRFDGGIYCDENAVVRRNGSGIEQEADEFAAALLMPFHDFRRQLPAKDRTDFEALGRLAKRYGVSLTAAILRWLEYTETRAIMVVSNEGFAHWAKPSKAALRSGRYIRTRDTVFELPLQAFAARRDYSDTALTGIVQQAGVWFPEPVHEMCLRSDRYDQEITVLQFEADGPRLQEEEEESDVFDHFVRNGLTRDW</sequence>
<dbReference type="Pfam" id="PF06114">
    <property type="entry name" value="Peptidase_M78"/>
    <property type="match status" value="1"/>
</dbReference>
<dbReference type="InterPro" id="IPR010359">
    <property type="entry name" value="IrrE_HExxH"/>
</dbReference>
<dbReference type="InterPro" id="IPR052345">
    <property type="entry name" value="Rad_response_metalloprotease"/>
</dbReference>
<comment type="caution">
    <text evidence="2">The sequence shown here is derived from an EMBL/GenBank/DDBJ whole genome shotgun (WGS) entry which is preliminary data.</text>
</comment>
<organism evidence="2">
    <name type="scientific">bioreactor metagenome</name>
    <dbReference type="NCBI Taxonomy" id="1076179"/>
    <lineage>
        <taxon>unclassified sequences</taxon>
        <taxon>metagenomes</taxon>
        <taxon>ecological metagenomes</taxon>
    </lineage>
</organism>
<evidence type="ECO:0000313" key="2">
    <source>
        <dbReference type="EMBL" id="MPM09758.1"/>
    </source>
</evidence>